<feature type="domain" description="Response regulatory" evidence="19">
    <location>
        <begin position="570"/>
        <end position="689"/>
    </location>
</feature>
<dbReference type="InterPro" id="IPR011006">
    <property type="entry name" value="CheY-like_superfamily"/>
</dbReference>
<dbReference type="Pfam" id="PF01627">
    <property type="entry name" value="Hpt"/>
    <property type="match status" value="1"/>
</dbReference>
<feature type="modified residue" description="Phosphohistidine" evidence="15">
    <location>
        <position position="761"/>
    </location>
</feature>
<dbReference type="InterPro" id="IPR036890">
    <property type="entry name" value="HATPase_C_sf"/>
</dbReference>
<dbReference type="SMART" id="SM00388">
    <property type="entry name" value="HisKA"/>
    <property type="match status" value="1"/>
</dbReference>
<dbReference type="PROSITE" id="PS50109">
    <property type="entry name" value="HIS_KIN"/>
    <property type="match status" value="1"/>
</dbReference>
<dbReference type="InterPro" id="IPR003661">
    <property type="entry name" value="HisK_dim/P_dom"/>
</dbReference>
<evidence type="ECO:0000256" key="7">
    <source>
        <dbReference type="ARBA" id="ARBA00022777"/>
    </source>
</evidence>
<evidence type="ECO:0000256" key="14">
    <source>
        <dbReference type="ARBA" id="ARBA00070152"/>
    </source>
</evidence>
<evidence type="ECO:0000313" key="22">
    <source>
        <dbReference type="Proteomes" id="UP000503162"/>
    </source>
</evidence>
<evidence type="ECO:0000259" key="20">
    <source>
        <dbReference type="PROSITE" id="PS50894"/>
    </source>
</evidence>
<dbReference type="CDD" id="cd17546">
    <property type="entry name" value="REC_hyHK_CKI1_RcsC-like"/>
    <property type="match status" value="1"/>
</dbReference>
<dbReference type="RefSeq" id="WP_166228345.1">
    <property type="nucleotide sequence ID" value="NZ_CP049989.1"/>
</dbReference>
<feature type="region of interest" description="Disordered" evidence="17">
    <location>
        <begin position="692"/>
        <end position="724"/>
    </location>
</feature>
<dbReference type="PROSITE" id="PS50894">
    <property type="entry name" value="HPT"/>
    <property type="match status" value="1"/>
</dbReference>
<protein>
    <recommendedName>
        <fullName evidence="13">Sensory/regulatory protein RpfC</fullName>
        <ecNumber evidence="2">2.7.13.3</ecNumber>
    </recommendedName>
    <alternativeName>
        <fullName evidence="14">Virulence sensor protein BvgS</fullName>
    </alternativeName>
</protein>
<dbReference type="SUPFAM" id="SSF52172">
    <property type="entry name" value="CheY-like"/>
    <property type="match status" value="1"/>
</dbReference>
<keyword evidence="3 16" id="KW-0597">Phosphoprotein</keyword>
<dbReference type="PANTHER" id="PTHR45339">
    <property type="entry name" value="HYBRID SIGNAL TRANSDUCTION HISTIDINE KINASE J"/>
    <property type="match status" value="1"/>
</dbReference>
<dbReference type="SUPFAM" id="SSF55781">
    <property type="entry name" value="GAF domain-like"/>
    <property type="match status" value="1"/>
</dbReference>
<dbReference type="SUPFAM" id="SSF47384">
    <property type="entry name" value="Homodimeric domain of signal transducing histidine kinase"/>
    <property type="match status" value="1"/>
</dbReference>
<dbReference type="InterPro" id="IPR036097">
    <property type="entry name" value="HisK_dim/P_sf"/>
</dbReference>
<evidence type="ECO:0000256" key="5">
    <source>
        <dbReference type="ARBA" id="ARBA00022729"/>
    </source>
</evidence>
<dbReference type="InterPro" id="IPR003594">
    <property type="entry name" value="HATPase_dom"/>
</dbReference>
<evidence type="ECO:0000256" key="17">
    <source>
        <dbReference type="SAM" id="MobiDB-lite"/>
    </source>
</evidence>
<sequence length="815" mass="88251">MSSVIDLASAADLRRQQALDRLSLDAMPEDPVLDGLVRVAARALNCPVAMVNVVGTDSAWSVASTETPRAWMPRETAFCSTVVDRRRALVVDDLREHQRFARHPLVTGYPHIRFYAGLPIGDQDEVLGTLCVIDTEPRQLEPAARQTLEDLARAASHWLAARRERQERLELEALQRDRLQSLVALRTAELEQARSAAEAASEAKSAFLATMSHEIRTPMNGVVGLIELMDRSGLPPHQQELLHSARESAHTLLGLIDDILDFSKIESGRLDLEDKPFELRRLIESTADAWLGTAAQQQVALHVFVQPEVPRALMGDAVRLRQVVANLLGNAIKFSGSKTSVGGQVALRAFEHEGRLAIEVRDNGVGMTPDALARLFRPFEQADARTTRRFGGTGLGLAISQRLVKGMGGHIAVESRPGAGARFTVHLPLRSARAAQPLAADAEAEAAAPLAGVRCTWHGRRPDGLGDWGHYLEHAGATVVLSDPAEPAEPGTLGHWLVEREGLRGRVALRPGPQRGARPDSGGWLWLDADALHRRALLQAVQRAIEPELRMPADTGESEPSCDLPGGCLPVLVAEDNPVNRLVIGRQLQRLGVPAVMVHDGDQALARWRAEGGRFSVLLTDLHMPGLDGDALCAAIRAEETAGRRLPIVALTANAVRGEAERAIACGMDDYLTKPVPLERLAAALRRWLPPGGPETVEEGGPSIAGRPDFDPEALTRAIGPDPDAQNEMRQIYLSTLSRAEGELREALRAGDWHRAGLTAHRIKSSSHAVGAYRLGHLFDAFESAARAGQTDRLTALVHRIAEAAAPVRQAFAAA</sequence>
<comment type="function">
    <text evidence="11">Member of the two-component regulatory system BvgS/BvgA. Phosphorylates BvgA via a four-step phosphorelay in response to environmental signals.</text>
</comment>
<evidence type="ECO:0000256" key="1">
    <source>
        <dbReference type="ARBA" id="ARBA00000085"/>
    </source>
</evidence>
<dbReference type="PRINTS" id="PR00344">
    <property type="entry name" value="BCTRLSENSOR"/>
</dbReference>
<keyword evidence="7" id="KW-0418">Kinase</keyword>
<dbReference type="InterPro" id="IPR005467">
    <property type="entry name" value="His_kinase_dom"/>
</dbReference>
<organism evidence="21 22">
    <name type="scientific">Hydrogenophaga crocea</name>
    <dbReference type="NCBI Taxonomy" id="2716225"/>
    <lineage>
        <taxon>Bacteria</taxon>
        <taxon>Pseudomonadati</taxon>
        <taxon>Pseudomonadota</taxon>
        <taxon>Betaproteobacteria</taxon>
        <taxon>Burkholderiales</taxon>
        <taxon>Comamonadaceae</taxon>
        <taxon>Hydrogenophaga</taxon>
    </lineage>
</organism>
<keyword evidence="10" id="KW-0843">Virulence</keyword>
<dbReference type="EMBL" id="CP049989">
    <property type="protein sequence ID" value="QIM53357.1"/>
    <property type="molecule type" value="Genomic_DNA"/>
</dbReference>
<keyword evidence="6" id="KW-0547">Nucleotide-binding</keyword>
<dbReference type="InterPro" id="IPR036641">
    <property type="entry name" value="HPT_dom_sf"/>
</dbReference>
<dbReference type="Gene3D" id="1.20.120.160">
    <property type="entry name" value="HPT domain"/>
    <property type="match status" value="1"/>
</dbReference>
<dbReference type="InterPro" id="IPR029016">
    <property type="entry name" value="GAF-like_dom_sf"/>
</dbReference>
<evidence type="ECO:0000256" key="9">
    <source>
        <dbReference type="ARBA" id="ARBA00023012"/>
    </source>
</evidence>
<dbReference type="InterPro" id="IPR001789">
    <property type="entry name" value="Sig_transdc_resp-reg_receiver"/>
</dbReference>
<dbReference type="SUPFAM" id="SSF55874">
    <property type="entry name" value="ATPase domain of HSP90 chaperone/DNA topoisomerase II/histidine kinase"/>
    <property type="match status" value="1"/>
</dbReference>
<dbReference type="Pfam" id="PF00072">
    <property type="entry name" value="Response_reg"/>
    <property type="match status" value="1"/>
</dbReference>
<evidence type="ECO:0000256" key="3">
    <source>
        <dbReference type="ARBA" id="ARBA00022553"/>
    </source>
</evidence>
<name>A0A6G8IJH1_9BURK</name>
<dbReference type="SMART" id="SM00448">
    <property type="entry name" value="REC"/>
    <property type="match status" value="1"/>
</dbReference>
<dbReference type="AlphaFoldDB" id="A0A6G8IJH1"/>
<keyword evidence="9" id="KW-0902">Two-component regulatory system</keyword>
<dbReference type="InterPro" id="IPR004358">
    <property type="entry name" value="Sig_transdc_His_kin-like_C"/>
</dbReference>
<accession>A0A6G8IJH1</accession>
<dbReference type="Proteomes" id="UP000503162">
    <property type="component" value="Chromosome"/>
</dbReference>
<dbReference type="CDD" id="cd00082">
    <property type="entry name" value="HisKA"/>
    <property type="match status" value="1"/>
</dbReference>
<evidence type="ECO:0000259" key="18">
    <source>
        <dbReference type="PROSITE" id="PS50109"/>
    </source>
</evidence>
<keyword evidence="5" id="KW-0732">Signal</keyword>
<dbReference type="GO" id="GO:0005524">
    <property type="term" value="F:ATP binding"/>
    <property type="evidence" value="ECO:0007669"/>
    <property type="project" value="UniProtKB-KW"/>
</dbReference>
<dbReference type="InterPro" id="IPR008207">
    <property type="entry name" value="Sig_transdc_His_kin_Hpt_dom"/>
</dbReference>
<evidence type="ECO:0000313" key="21">
    <source>
        <dbReference type="EMBL" id="QIM53357.1"/>
    </source>
</evidence>
<dbReference type="Gene3D" id="3.40.50.2300">
    <property type="match status" value="1"/>
</dbReference>
<evidence type="ECO:0000256" key="15">
    <source>
        <dbReference type="PROSITE-ProRule" id="PRU00110"/>
    </source>
</evidence>
<dbReference type="InterPro" id="IPR003018">
    <property type="entry name" value="GAF"/>
</dbReference>
<dbReference type="FunFam" id="1.10.287.130:FF:000002">
    <property type="entry name" value="Two-component osmosensing histidine kinase"/>
    <property type="match status" value="1"/>
</dbReference>
<dbReference type="PROSITE" id="PS50110">
    <property type="entry name" value="RESPONSE_REGULATORY"/>
    <property type="match status" value="1"/>
</dbReference>
<dbReference type="GO" id="GO:0005886">
    <property type="term" value="C:plasma membrane"/>
    <property type="evidence" value="ECO:0007669"/>
    <property type="project" value="UniProtKB-SubCell"/>
</dbReference>
<evidence type="ECO:0000256" key="13">
    <source>
        <dbReference type="ARBA" id="ARBA00068150"/>
    </source>
</evidence>
<dbReference type="Gene3D" id="3.30.450.40">
    <property type="match status" value="1"/>
</dbReference>
<dbReference type="SUPFAM" id="SSF47226">
    <property type="entry name" value="Histidine-containing phosphotransfer domain, HPT domain"/>
    <property type="match status" value="1"/>
</dbReference>
<keyword evidence="4" id="KW-0808">Transferase</keyword>
<dbReference type="CDD" id="cd16922">
    <property type="entry name" value="HATPase_EvgS-ArcB-TorS-like"/>
    <property type="match status" value="1"/>
</dbReference>
<dbReference type="PANTHER" id="PTHR45339:SF6">
    <property type="entry name" value="SENSORY HISTIDINE PROTEIN KINASE"/>
    <property type="match status" value="1"/>
</dbReference>
<keyword evidence="22" id="KW-1185">Reference proteome</keyword>
<dbReference type="Pfam" id="PF00512">
    <property type="entry name" value="HisKA"/>
    <property type="match status" value="1"/>
</dbReference>
<proteinExistence type="predicted"/>
<evidence type="ECO:0000256" key="6">
    <source>
        <dbReference type="ARBA" id="ARBA00022741"/>
    </source>
</evidence>
<comment type="catalytic activity">
    <reaction evidence="1">
        <text>ATP + protein L-histidine = ADP + protein N-phospho-L-histidine.</text>
        <dbReference type="EC" id="2.7.13.3"/>
    </reaction>
</comment>
<evidence type="ECO:0000256" key="8">
    <source>
        <dbReference type="ARBA" id="ARBA00022840"/>
    </source>
</evidence>
<comment type="subunit">
    <text evidence="12">At low DSF concentrations, interacts with RpfF.</text>
</comment>
<dbReference type="Gene3D" id="1.10.287.130">
    <property type="match status" value="1"/>
</dbReference>
<dbReference type="Pfam" id="PF02518">
    <property type="entry name" value="HATPase_c"/>
    <property type="match status" value="1"/>
</dbReference>
<feature type="domain" description="Histidine kinase" evidence="18">
    <location>
        <begin position="210"/>
        <end position="431"/>
    </location>
</feature>
<evidence type="ECO:0000256" key="16">
    <source>
        <dbReference type="PROSITE-ProRule" id="PRU00169"/>
    </source>
</evidence>
<evidence type="ECO:0000256" key="4">
    <source>
        <dbReference type="ARBA" id="ARBA00022679"/>
    </source>
</evidence>
<feature type="modified residue" description="4-aspartylphosphate" evidence="16">
    <location>
        <position position="621"/>
    </location>
</feature>
<gene>
    <name evidence="21" type="ORF">G9Q37_14935</name>
</gene>
<evidence type="ECO:0000256" key="11">
    <source>
        <dbReference type="ARBA" id="ARBA00058004"/>
    </source>
</evidence>
<keyword evidence="8" id="KW-0067">ATP-binding</keyword>
<dbReference type="SMART" id="SM00387">
    <property type="entry name" value="HATPase_c"/>
    <property type="match status" value="1"/>
</dbReference>
<dbReference type="Pfam" id="PF01590">
    <property type="entry name" value="GAF"/>
    <property type="match status" value="1"/>
</dbReference>
<dbReference type="FunFam" id="3.30.565.10:FF:000010">
    <property type="entry name" value="Sensor histidine kinase RcsC"/>
    <property type="match status" value="1"/>
</dbReference>
<dbReference type="EC" id="2.7.13.3" evidence="2"/>
<dbReference type="SMART" id="SM00065">
    <property type="entry name" value="GAF"/>
    <property type="match status" value="1"/>
</dbReference>
<feature type="domain" description="HPt" evidence="20">
    <location>
        <begin position="722"/>
        <end position="815"/>
    </location>
</feature>
<evidence type="ECO:0000256" key="2">
    <source>
        <dbReference type="ARBA" id="ARBA00012438"/>
    </source>
</evidence>
<dbReference type="GO" id="GO:0000155">
    <property type="term" value="F:phosphorelay sensor kinase activity"/>
    <property type="evidence" value="ECO:0007669"/>
    <property type="project" value="InterPro"/>
</dbReference>
<reference evidence="21 22" key="1">
    <citation type="submission" date="2020-03" db="EMBL/GenBank/DDBJ databases">
        <title>Hydrogenophaga sp. nov. isolated from cyanobacterial mat.</title>
        <authorList>
            <person name="Thorat V."/>
            <person name="Kirdat K."/>
            <person name="Tiwarekar B."/>
            <person name="Costa E.D."/>
            <person name="Yadav A."/>
        </authorList>
    </citation>
    <scope>NUCLEOTIDE SEQUENCE [LARGE SCALE GENOMIC DNA]</scope>
    <source>
        <strain evidence="21 22">BA0156</strain>
    </source>
</reference>
<evidence type="ECO:0000256" key="10">
    <source>
        <dbReference type="ARBA" id="ARBA00023026"/>
    </source>
</evidence>
<evidence type="ECO:0000256" key="12">
    <source>
        <dbReference type="ARBA" id="ARBA00064003"/>
    </source>
</evidence>
<dbReference type="Gene3D" id="3.30.565.10">
    <property type="entry name" value="Histidine kinase-like ATPase, C-terminal domain"/>
    <property type="match status" value="1"/>
</dbReference>
<dbReference type="KEGG" id="hcz:G9Q37_14935"/>
<evidence type="ECO:0000259" key="19">
    <source>
        <dbReference type="PROSITE" id="PS50110"/>
    </source>
</evidence>